<dbReference type="GO" id="GO:0006508">
    <property type="term" value="P:proteolysis"/>
    <property type="evidence" value="ECO:0007669"/>
    <property type="project" value="UniProtKB-KW"/>
</dbReference>
<feature type="binding site" evidence="6">
    <location>
        <position position="42"/>
    </location>
    <ligand>
        <name>Zn(2+)</name>
        <dbReference type="ChEBI" id="CHEBI:29105"/>
        <note>catalytic</note>
    </ligand>
</feature>
<keyword evidence="1 6" id="KW-0645">Protease</keyword>
<dbReference type="Pfam" id="PF01400">
    <property type="entry name" value="Astacin"/>
    <property type="match status" value="1"/>
</dbReference>
<evidence type="ECO:0000256" key="3">
    <source>
        <dbReference type="ARBA" id="ARBA00022801"/>
    </source>
</evidence>
<dbReference type="EC" id="3.4.24.-" evidence="7"/>
<evidence type="ECO:0000256" key="5">
    <source>
        <dbReference type="ARBA" id="ARBA00023049"/>
    </source>
</evidence>
<dbReference type="GO" id="GO:0004222">
    <property type="term" value="F:metalloendopeptidase activity"/>
    <property type="evidence" value="ECO:0007669"/>
    <property type="project" value="UniProtKB-UniRule"/>
</dbReference>
<evidence type="ECO:0000256" key="7">
    <source>
        <dbReference type="RuleBase" id="RU361183"/>
    </source>
</evidence>
<keyword evidence="10" id="KW-1185">Reference proteome</keyword>
<dbReference type="InterPro" id="IPR024079">
    <property type="entry name" value="MetalloPept_cat_dom_sf"/>
</dbReference>
<organism evidence="9 10">
    <name type="scientific">Ancylostoma duodenale</name>
    <dbReference type="NCBI Taxonomy" id="51022"/>
    <lineage>
        <taxon>Eukaryota</taxon>
        <taxon>Metazoa</taxon>
        <taxon>Ecdysozoa</taxon>
        <taxon>Nematoda</taxon>
        <taxon>Chromadorea</taxon>
        <taxon>Rhabditida</taxon>
        <taxon>Rhabditina</taxon>
        <taxon>Rhabditomorpha</taxon>
        <taxon>Strongyloidea</taxon>
        <taxon>Ancylostomatidae</taxon>
        <taxon>Ancylostomatinae</taxon>
        <taxon>Ancylostoma</taxon>
    </lineage>
</organism>
<dbReference type="GO" id="GO:0008270">
    <property type="term" value="F:zinc ion binding"/>
    <property type="evidence" value="ECO:0007669"/>
    <property type="project" value="UniProtKB-UniRule"/>
</dbReference>
<keyword evidence="2 6" id="KW-0479">Metal-binding</keyword>
<dbReference type="Proteomes" id="UP000054047">
    <property type="component" value="Unassembled WGS sequence"/>
</dbReference>
<dbReference type="Gene3D" id="3.40.390.10">
    <property type="entry name" value="Collagenase (Catalytic Domain)"/>
    <property type="match status" value="1"/>
</dbReference>
<keyword evidence="3 6" id="KW-0378">Hydrolase</keyword>
<keyword evidence="5 6" id="KW-0482">Metalloprotease</keyword>
<feature type="domain" description="Peptidase M12A" evidence="8">
    <location>
        <begin position="1"/>
        <end position="61"/>
    </location>
</feature>
<dbReference type="EMBL" id="KN789291">
    <property type="protein sequence ID" value="KIH43080.1"/>
    <property type="molecule type" value="Genomic_DNA"/>
</dbReference>
<evidence type="ECO:0000256" key="6">
    <source>
        <dbReference type="PROSITE-ProRule" id="PRU01211"/>
    </source>
</evidence>
<feature type="binding site" evidence="6">
    <location>
        <position position="32"/>
    </location>
    <ligand>
        <name>Zn(2+)</name>
        <dbReference type="ChEBI" id="CHEBI:29105"/>
        <note>catalytic</note>
    </ligand>
</feature>
<protein>
    <recommendedName>
        <fullName evidence="7">Metalloendopeptidase</fullName>
        <ecNumber evidence="7">3.4.24.-</ecNumber>
    </recommendedName>
</protein>
<sequence>MSNVGRSPTGVGHVYLEANELTTCMEPRIIIHELMHTAGLWHEHSREDRDEYIKVHLENVQ</sequence>
<gene>
    <name evidence="9" type="ORF">ANCDUO_26923</name>
</gene>
<dbReference type="InterPro" id="IPR001506">
    <property type="entry name" value="Peptidase_M12A"/>
</dbReference>
<feature type="active site" evidence="6">
    <location>
        <position position="33"/>
    </location>
</feature>
<comment type="cofactor">
    <cofactor evidence="6 7">
        <name>Zn(2+)</name>
        <dbReference type="ChEBI" id="CHEBI:29105"/>
    </cofactor>
    <text evidence="6 7">Binds 1 zinc ion per subunit.</text>
</comment>
<evidence type="ECO:0000313" key="9">
    <source>
        <dbReference type="EMBL" id="KIH43080.1"/>
    </source>
</evidence>
<evidence type="ECO:0000256" key="1">
    <source>
        <dbReference type="ARBA" id="ARBA00022670"/>
    </source>
</evidence>
<feature type="binding site" evidence="6">
    <location>
        <position position="36"/>
    </location>
    <ligand>
        <name>Zn(2+)</name>
        <dbReference type="ChEBI" id="CHEBI:29105"/>
        <note>catalytic</note>
    </ligand>
</feature>
<comment type="caution">
    <text evidence="6">Lacks conserved residue(s) required for the propagation of feature annotation.</text>
</comment>
<feature type="non-terminal residue" evidence="9">
    <location>
        <position position="61"/>
    </location>
</feature>
<evidence type="ECO:0000259" key="8">
    <source>
        <dbReference type="PROSITE" id="PS51864"/>
    </source>
</evidence>
<dbReference type="OrthoDB" id="7721051at2759"/>
<evidence type="ECO:0000256" key="4">
    <source>
        <dbReference type="ARBA" id="ARBA00022833"/>
    </source>
</evidence>
<dbReference type="PRINTS" id="PR00480">
    <property type="entry name" value="ASTACIN"/>
</dbReference>
<name>A0A0C2F3H1_9BILA</name>
<evidence type="ECO:0000256" key="2">
    <source>
        <dbReference type="ARBA" id="ARBA00022723"/>
    </source>
</evidence>
<evidence type="ECO:0000313" key="10">
    <source>
        <dbReference type="Proteomes" id="UP000054047"/>
    </source>
</evidence>
<dbReference type="PROSITE" id="PS51864">
    <property type="entry name" value="ASTACIN"/>
    <property type="match status" value="1"/>
</dbReference>
<accession>A0A0C2F3H1</accession>
<proteinExistence type="predicted"/>
<dbReference type="AlphaFoldDB" id="A0A0C2F3H1"/>
<dbReference type="PANTHER" id="PTHR10127:SF780">
    <property type="entry name" value="METALLOENDOPEPTIDASE"/>
    <property type="match status" value="1"/>
</dbReference>
<keyword evidence="4 6" id="KW-0862">Zinc</keyword>
<dbReference type="SUPFAM" id="SSF55486">
    <property type="entry name" value="Metalloproteases ('zincins'), catalytic domain"/>
    <property type="match status" value="1"/>
</dbReference>
<dbReference type="PANTHER" id="PTHR10127">
    <property type="entry name" value="DISCOIDIN, CUB, EGF, LAMININ , AND ZINC METALLOPROTEASE DOMAIN CONTAINING"/>
    <property type="match status" value="1"/>
</dbReference>
<reference evidence="9 10" key="1">
    <citation type="submission" date="2013-12" db="EMBL/GenBank/DDBJ databases">
        <title>Draft genome of the parsitic nematode Ancylostoma duodenale.</title>
        <authorList>
            <person name="Mitreva M."/>
        </authorList>
    </citation>
    <scope>NUCLEOTIDE SEQUENCE [LARGE SCALE GENOMIC DNA]</scope>
    <source>
        <strain evidence="9 10">Zhejiang</strain>
    </source>
</reference>